<proteinExistence type="predicted"/>
<evidence type="ECO:0000313" key="2">
    <source>
        <dbReference type="Proteomes" id="UP000244929"/>
    </source>
</evidence>
<accession>A0A2S1R185</accession>
<protein>
    <recommendedName>
        <fullName evidence="3">Mrr-like domain-containing protein</fullName>
    </recommendedName>
</protein>
<evidence type="ECO:0000313" key="1">
    <source>
        <dbReference type="EMBL" id="AWH86301.1"/>
    </source>
</evidence>
<dbReference type="AlphaFoldDB" id="A0A2S1R185"/>
<dbReference type="KEGG" id="falb:HYN59_14815"/>
<dbReference type="RefSeq" id="WP_108779024.1">
    <property type="nucleotide sequence ID" value="NZ_CP029186.1"/>
</dbReference>
<evidence type="ECO:0008006" key="3">
    <source>
        <dbReference type="Google" id="ProtNLM"/>
    </source>
</evidence>
<sequence length="376" mass="43025">MEASKSLRRPANWQDFETLCKKLWGEIWNCPEIKKNGRAGQDQNGVDVYGIPFGEDAYFGIQCKGKDEYTNKQFTETEIDKEIKLARAFDPPLKKLYFATTAVKDASIEAYIRNKNIENKAAGSFEIHIFSWEDIVDMIDENRHTHDWYLKSQNFKTSKSVLVTFHDSTTELSAIPQFKKETTHYRQKIVPAHPVYPEALNNIISVNKMMQGLAYPVASTTEVNLSYFSFALRIQNTGDSPIEEFKLFFEIEEDIQDMADTNENHTGLAVISKSFFRSDLILSNDSNAGKVLPETKILVGDDSYTSDEVYIKPLAEKHDLKIKWKLISKDLKDEGVLKVLVCPDIQYLNKTVLVEDPLQVRINVGDLEDMIINKDN</sequence>
<dbReference type="Proteomes" id="UP000244929">
    <property type="component" value="Chromosome"/>
</dbReference>
<dbReference type="EMBL" id="CP029186">
    <property type="protein sequence ID" value="AWH86301.1"/>
    <property type="molecule type" value="Genomic_DNA"/>
</dbReference>
<reference evidence="1 2" key="1">
    <citation type="submission" date="2018-04" db="EMBL/GenBank/DDBJ databases">
        <title>Genome sequencing of Flavobacterium sp. HYN0059.</title>
        <authorList>
            <person name="Yi H."/>
            <person name="Baek C."/>
        </authorList>
    </citation>
    <scope>NUCLEOTIDE SEQUENCE [LARGE SCALE GENOMIC DNA]</scope>
    <source>
        <strain evidence="1 2">HYN0059</strain>
    </source>
</reference>
<organism evidence="1 2">
    <name type="scientific">Flavobacterium album</name>
    <dbReference type="NCBI Taxonomy" id="2175091"/>
    <lineage>
        <taxon>Bacteria</taxon>
        <taxon>Pseudomonadati</taxon>
        <taxon>Bacteroidota</taxon>
        <taxon>Flavobacteriia</taxon>
        <taxon>Flavobacteriales</taxon>
        <taxon>Flavobacteriaceae</taxon>
        <taxon>Flavobacterium</taxon>
    </lineage>
</organism>
<gene>
    <name evidence="1" type="ORF">HYN59_14815</name>
</gene>
<name>A0A2S1R185_9FLAO</name>
<dbReference type="OrthoDB" id="980615at2"/>
<keyword evidence="2" id="KW-1185">Reference proteome</keyword>